<feature type="region of interest" description="Disordered" evidence="1">
    <location>
        <begin position="824"/>
        <end position="844"/>
    </location>
</feature>
<proteinExistence type="predicted"/>
<dbReference type="Pfam" id="PF12770">
    <property type="entry name" value="CHAT"/>
    <property type="match status" value="1"/>
</dbReference>
<dbReference type="AlphaFoldDB" id="A0A365MTH7"/>
<feature type="domain" description="CHAT" evidence="2">
    <location>
        <begin position="370"/>
        <end position="577"/>
    </location>
</feature>
<dbReference type="SUPFAM" id="SSF48452">
    <property type="entry name" value="TPR-like"/>
    <property type="match status" value="1"/>
</dbReference>
<evidence type="ECO:0000256" key="1">
    <source>
        <dbReference type="SAM" id="MobiDB-lite"/>
    </source>
</evidence>
<feature type="region of interest" description="Disordered" evidence="1">
    <location>
        <begin position="885"/>
        <end position="907"/>
    </location>
</feature>
<evidence type="ECO:0000313" key="3">
    <source>
        <dbReference type="EMBL" id="RBA11796.1"/>
    </source>
</evidence>
<feature type="compositionally biased region" description="Basic and acidic residues" evidence="1">
    <location>
        <begin position="831"/>
        <end position="844"/>
    </location>
</feature>
<name>A0A365MTH7_GIBIN</name>
<reference evidence="3 4" key="1">
    <citation type="submission" date="2017-12" db="EMBL/GenBank/DDBJ databases">
        <title>Genome sequence of the mycotoxigenic crop pathogen Fusarium proliferatum, strain ITEM 2341 from Date Palm.</title>
        <authorList>
            <person name="Almiman B.F."/>
            <person name="Shittu T.A."/>
            <person name="Muthumeenakshi S."/>
            <person name="Baroncelli R."/>
            <person name="Sreenivasaprasada S."/>
        </authorList>
    </citation>
    <scope>NUCLEOTIDE SEQUENCE [LARGE SCALE GENOMIC DNA]</scope>
    <source>
        <strain evidence="3 4">ITEM 2341</strain>
    </source>
</reference>
<evidence type="ECO:0000313" key="4">
    <source>
        <dbReference type="Proteomes" id="UP000251714"/>
    </source>
</evidence>
<comment type="caution">
    <text evidence="3">The sequence shown here is derived from an EMBL/GenBank/DDBJ whole genome shotgun (WGS) entry which is preliminary data.</text>
</comment>
<gene>
    <name evidence="3" type="ORF">FPRO05_14233</name>
</gene>
<dbReference type="InterPro" id="IPR011990">
    <property type="entry name" value="TPR-like_helical_dom_sf"/>
</dbReference>
<accession>A0A365MTH7</accession>
<sequence>MPLALHHLGFQLETRYGRTGVIKNLEEAIKTTRKAIKLTPDNDIYLASLLDSLGTKLQSRYDRTEEMKDLEEAIEVTRKALELTPDDHPCLTKSLINLGTQFVTRLEQKGEIKDLEEASVYLLEAWSCSNAVPFERVHAAAKCLELLAAQNKVDEGIDLGTKLLDLLPSVHTRALDRSDQQFVVSTSAGVASNLCSFLLSANRLHEALEFLEQGRAIIISQMLDDRSDVFSLRQDHPHLVNRYQSLVDEVNVPIRQTTPDVVESLLRKRRQEAAAELDVCLKKIRCVPGHERFMLGQTVSEVQECITEGSIVVINITNFRSDALIISRSSLRIIELPDLSASEARLWVSKDWSTRKKSEHRWMNNQFLNYLSWLWDVCVKHIAAEISASRTNASGGLPRVWWIGSGLASSMPFHAAGLHTRGSKDNAYCKMISSYTPSIKALGYAQKQAKRAQEALVAQDANIMLIAAIPTSPKGPGDKKAPKNLPGVEQEMREILPMTHSHMHATVHAHPSADQVLEDLKTCRIAHFTCHGISDYSDPSNSGLILQRSTEPDETLVQDRLTVQRVSDLQLRYAQMAHIRTFHRELALSKQEFRKYEESFRDLSPIYDRDVIRNLQPSSQDPAIPHLPIHLENVLCLCCEDQKQSYVCRSETHMREHLRFVHGRKSHHRGQRYENGILEAWLKEGVACAPIACQTLFKSSSNRRYFPVLAPELEPTSVSEPLLSEISHAPASTVGGSGELDAGASSAYLQSPLLLDTLIEEKLTQALRLAVTPAQHTRDRWQHEANPTSEQYRWIQFTEWGRYLAEHPLRAAARLLDLPSGESWNSSDMNGDSHHGNEHERQLQSEHVLRHILAALKRLVERARRTMSDGRFNVFDSIVSIPSFHAEPQGGHSSTSSRIKPIRNMSE</sequence>
<dbReference type="Pfam" id="PF13374">
    <property type="entry name" value="TPR_10"/>
    <property type="match status" value="1"/>
</dbReference>
<evidence type="ECO:0000259" key="2">
    <source>
        <dbReference type="Pfam" id="PF12770"/>
    </source>
</evidence>
<protein>
    <recommendedName>
        <fullName evidence="2">CHAT domain-containing protein</fullName>
    </recommendedName>
</protein>
<organism evidence="3 4">
    <name type="scientific">Gibberella intermedia</name>
    <name type="common">Bulb rot disease fungus</name>
    <name type="synonym">Fusarium proliferatum</name>
    <dbReference type="NCBI Taxonomy" id="948311"/>
    <lineage>
        <taxon>Eukaryota</taxon>
        <taxon>Fungi</taxon>
        <taxon>Dikarya</taxon>
        <taxon>Ascomycota</taxon>
        <taxon>Pezizomycotina</taxon>
        <taxon>Sordariomycetes</taxon>
        <taxon>Hypocreomycetidae</taxon>
        <taxon>Hypocreales</taxon>
        <taxon>Nectriaceae</taxon>
        <taxon>Fusarium</taxon>
        <taxon>Fusarium fujikuroi species complex</taxon>
    </lineage>
</organism>
<dbReference type="Proteomes" id="UP000251714">
    <property type="component" value="Unassembled WGS sequence"/>
</dbReference>
<dbReference type="Gene3D" id="1.25.40.10">
    <property type="entry name" value="Tetratricopeptide repeat domain"/>
    <property type="match status" value="1"/>
</dbReference>
<dbReference type="InterPro" id="IPR024983">
    <property type="entry name" value="CHAT_dom"/>
</dbReference>
<dbReference type="EMBL" id="PKMI01000045">
    <property type="protein sequence ID" value="RBA11796.1"/>
    <property type="molecule type" value="Genomic_DNA"/>
</dbReference>